<feature type="compositionally biased region" description="Polar residues" evidence="7">
    <location>
        <begin position="1257"/>
        <end position="1266"/>
    </location>
</feature>
<sequence>MTRVTSGEEASGSRCLEGTGDDEAGDLGGFDSFHPFEDFQFIGFVVIRSAEFRPVEGCQDKAVSNGSPGEEATGTSAGGSILQIQLSKDSLRLFDNARRLEILSEREEDSALLTSCRRVISNHWLFCAKAVYGASGGGAAAERVEARVRLDVYLSASLWRGERHVTFSMKAHVKRLFSRLELMLSPDPQNARADKMLKGMTTGEKKGSILSKVFTNLPRHKDLVSKNFYLGQQSNVLPARGAEPGLWMLPSSALQRIVQSLDSASMGNLAATCRHLHSLCCIQVPGMKLNLYQHQKTALFWMLGREGNQQNVSLRPGALECVTGDGFSFWVDTVNKMVTFEAPDTHLDCRGGFLCDEPGMGKTVTVISLVLRTKSRLPKPPTGCVPIFSCEGSRQGFYEMAKRDTFGIAAVNENVRKTRRSRRGRRSLPKVAASSAGLSSSLAFKPRHTASSAAVSTSTPTQRGESNGGAAATSHQGKATDQPINWVQCDACKKWRVVNQSMNLATDSKWFCKMSSDPELQKNGCSVPEDKASGASDSVAIKSLGYILREESKGRSREKAMKFEEENVQFFISVLKIRKDLWSNVASAVNFLATHDSCQKQLLSGTGLHVPSGRREPEDYGTYFEKLGLVRLRSDTPHSWIQPLWIGGQFGFDHLALSLAISDLMQFKVQVEQIFLSSATLVVVPPHLVPQWRAQFEKCCEDGLVRVYTYDEREKELPPHDLAWNYDVVLTTFSIFSTEWSFRRENSSLMKVHWLRIILDEGHSLGSSLGITNKLQMACHIMAERRWIMTGTPTPDTLAHGAAHLLPLLRFLHEPQYGLQTTMWQPCIQKPLEAGNVEGARSLFQLLSRLMIHAQKSDLESIPKCHREMRSLEFDEFHAKNYNEFVAIVQRNLLLADWWDEAHVESLMHSSKLREMMTVVRNIRLSCNLSGHMMMDVYEEDVRETMMIITQMRPDIDPSKLAWIEGAVRYGAHCEKCQQYCRVPIVTPRCAHILCIDCAGLRSDACSLCGKKYLMEPGQYSTCKKVPVELIELQPSYSQGDRGSGDVFAPNWIKTGTAKSRYILQRLRSVKKAIVFSQFQEHLRMIEDCMPQESVGLYSSSAVLMGKKMRSIRAEAINKFQNDAECRVLLMDGVCSHGLDLSFCSHVIILEPIWGEGLEEQVVSRAHRMGQKREVLVETLAMSGTTEEADLSRGPASLSVEDEDGEASDEELRKSKILLKGLKGVSGVAGARDSEMADDPPHQGITSTGSMPPETLRGSTPASSSRGVVDLAKEVLVSAPNGLSRGKVSEAGDPPPRQDPPPRKRVKFAEVGEGAEDASEDVLLLSSILRHYEETKDLGLKAVESRMIELMADEKRKDIIPRAYFLLTSSYWSSGKAAKNIYLMQKDLHPRYAAPRVFELANELPNWLCGCLRNLLSPVT</sequence>
<evidence type="ECO:0000256" key="6">
    <source>
        <dbReference type="ARBA" id="ARBA00022840"/>
    </source>
</evidence>
<evidence type="ECO:0000259" key="10">
    <source>
        <dbReference type="PROSITE" id="PS51194"/>
    </source>
</evidence>
<dbReference type="CDD" id="cd18008">
    <property type="entry name" value="DEXDc_SHPRH-like"/>
    <property type="match status" value="1"/>
</dbReference>
<dbReference type="OrthoDB" id="448448at2759"/>
<dbReference type="GO" id="GO:0005524">
    <property type="term" value="F:ATP binding"/>
    <property type="evidence" value="ECO:0007669"/>
    <property type="project" value="UniProtKB-KW"/>
</dbReference>
<evidence type="ECO:0000259" key="8">
    <source>
        <dbReference type="PROSITE" id="PS51050"/>
    </source>
</evidence>
<reference evidence="11 12" key="1">
    <citation type="submission" date="2018-07" db="EMBL/GenBank/DDBJ databases">
        <title>The complete nuclear genome of the prasinophyte Chloropicon primus (CCMP1205).</title>
        <authorList>
            <person name="Pombert J.-F."/>
            <person name="Otis C."/>
            <person name="Turmel M."/>
            <person name="Lemieux C."/>
        </authorList>
    </citation>
    <scope>NUCLEOTIDE SEQUENCE [LARGE SCALE GENOMIC DNA]</scope>
    <source>
        <strain evidence="11 12">CCMP1205</strain>
    </source>
</reference>
<feature type="region of interest" description="Disordered" evidence="7">
    <location>
        <begin position="1183"/>
        <end position="1210"/>
    </location>
</feature>
<feature type="region of interest" description="Disordered" evidence="7">
    <location>
        <begin position="1229"/>
        <end position="1267"/>
    </location>
</feature>
<feature type="domain" description="Helicase C-terminal" evidence="10">
    <location>
        <begin position="1062"/>
        <end position="1206"/>
    </location>
</feature>
<dbReference type="GO" id="GO:0008094">
    <property type="term" value="F:ATP-dependent activity, acting on DNA"/>
    <property type="evidence" value="ECO:0007669"/>
    <property type="project" value="TreeGrafter"/>
</dbReference>
<gene>
    <name evidence="11" type="ORF">A3770_12p66260</name>
</gene>
<dbReference type="GO" id="GO:0016787">
    <property type="term" value="F:hydrolase activity"/>
    <property type="evidence" value="ECO:0007669"/>
    <property type="project" value="UniProtKB-KW"/>
</dbReference>
<feature type="region of interest" description="Disordered" evidence="7">
    <location>
        <begin position="1"/>
        <end position="21"/>
    </location>
</feature>
<dbReference type="InterPro" id="IPR027417">
    <property type="entry name" value="P-loop_NTPase"/>
</dbReference>
<dbReference type="PROSITE" id="PS51194">
    <property type="entry name" value="HELICASE_CTER"/>
    <property type="match status" value="1"/>
</dbReference>
<evidence type="ECO:0000256" key="5">
    <source>
        <dbReference type="ARBA" id="ARBA00022833"/>
    </source>
</evidence>
<feature type="compositionally biased region" description="Acidic residues" evidence="7">
    <location>
        <begin position="1200"/>
        <end position="1209"/>
    </location>
</feature>
<evidence type="ECO:0000256" key="7">
    <source>
        <dbReference type="SAM" id="MobiDB-lite"/>
    </source>
</evidence>
<feature type="region of interest" description="Disordered" evidence="7">
    <location>
        <begin position="59"/>
        <end position="78"/>
    </location>
</feature>
<dbReference type="Proteomes" id="UP000316726">
    <property type="component" value="Chromosome 12"/>
</dbReference>
<dbReference type="SMART" id="SM00490">
    <property type="entry name" value="HELICc"/>
    <property type="match status" value="1"/>
</dbReference>
<evidence type="ECO:0000256" key="2">
    <source>
        <dbReference type="ARBA" id="ARBA00022741"/>
    </source>
</evidence>
<evidence type="ECO:0000256" key="4">
    <source>
        <dbReference type="ARBA" id="ARBA00022801"/>
    </source>
</evidence>
<dbReference type="GO" id="GO:0008270">
    <property type="term" value="F:zinc ion binding"/>
    <property type="evidence" value="ECO:0007669"/>
    <property type="project" value="UniProtKB-KW"/>
</dbReference>
<dbReference type="InterPro" id="IPR017907">
    <property type="entry name" value="Znf_RING_CS"/>
</dbReference>
<keyword evidence="2" id="KW-0547">Nucleotide-binding</keyword>
<dbReference type="InterPro" id="IPR049730">
    <property type="entry name" value="SNF2/RAD54-like_C"/>
</dbReference>
<dbReference type="InterPro" id="IPR038718">
    <property type="entry name" value="SNF2-like_sf"/>
</dbReference>
<feature type="domain" description="CW-type" evidence="8">
    <location>
        <begin position="480"/>
        <end position="533"/>
    </location>
</feature>
<keyword evidence="6" id="KW-0067">ATP-binding</keyword>
<feature type="compositionally biased region" description="Basic and acidic residues" evidence="7">
    <location>
        <begin position="1232"/>
        <end position="1241"/>
    </location>
</feature>
<dbReference type="EMBL" id="CP031045">
    <property type="protein sequence ID" value="QDZ24108.1"/>
    <property type="molecule type" value="Genomic_DNA"/>
</dbReference>
<feature type="domain" description="Helicase ATP-binding" evidence="9">
    <location>
        <begin position="679"/>
        <end position="811"/>
    </location>
</feature>
<dbReference type="PANTHER" id="PTHR45626">
    <property type="entry name" value="TRANSCRIPTION TERMINATION FACTOR 2-RELATED"/>
    <property type="match status" value="1"/>
</dbReference>
<dbReference type="InterPro" id="IPR000330">
    <property type="entry name" value="SNF2_N"/>
</dbReference>
<accession>A0A5B8MTJ4</accession>
<organism evidence="11 12">
    <name type="scientific">Chloropicon primus</name>
    <dbReference type="NCBI Taxonomy" id="1764295"/>
    <lineage>
        <taxon>Eukaryota</taxon>
        <taxon>Viridiplantae</taxon>
        <taxon>Chlorophyta</taxon>
        <taxon>Chloropicophyceae</taxon>
        <taxon>Chloropicales</taxon>
        <taxon>Chloropicaceae</taxon>
        <taxon>Chloropicon</taxon>
    </lineage>
</organism>
<dbReference type="PROSITE" id="PS51050">
    <property type="entry name" value="ZF_CW"/>
    <property type="match status" value="1"/>
</dbReference>
<dbReference type="PROSITE" id="PS00518">
    <property type="entry name" value="ZF_RING_1"/>
    <property type="match status" value="1"/>
</dbReference>
<dbReference type="Pfam" id="PF00271">
    <property type="entry name" value="Helicase_C"/>
    <property type="match status" value="1"/>
</dbReference>
<evidence type="ECO:0000313" key="11">
    <source>
        <dbReference type="EMBL" id="QDZ24108.1"/>
    </source>
</evidence>
<feature type="region of interest" description="Disordered" evidence="7">
    <location>
        <begin position="1280"/>
        <end position="1304"/>
    </location>
</feature>
<dbReference type="Gene3D" id="3.30.40.100">
    <property type="match status" value="1"/>
</dbReference>
<dbReference type="CDD" id="cd18793">
    <property type="entry name" value="SF2_C_SNF"/>
    <property type="match status" value="1"/>
</dbReference>
<dbReference type="PANTHER" id="PTHR45626:SF14">
    <property type="entry name" value="ATP-DEPENDENT DNA HELICASE (EUROFUNG)"/>
    <property type="match status" value="1"/>
</dbReference>
<dbReference type="Gene3D" id="3.40.50.10810">
    <property type="entry name" value="Tandem AAA-ATPase domain"/>
    <property type="match status" value="1"/>
</dbReference>
<evidence type="ECO:0000256" key="3">
    <source>
        <dbReference type="ARBA" id="ARBA00022771"/>
    </source>
</evidence>
<evidence type="ECO:0000256" key="1">
    <source>
        <dbReference type="ARBA" id="ARBA00022723"/>
    </source>
</evidence>
<dbReference type="Gene3D" id="3.40.50.300">
    <property type="entry name" value="P-loop containing nucleotide triphosphate hydrolases"/>
    <property type="match status" value="1"/>
</dbReference>
<proteinExistence type="predicted"/>
<dbReference type="SMART" id="SM00487">
    <property type="entry name" value="DEXDc"/>
    <property type="match status" value="1"/>
</dbReference>
<keyword evidence="3" id="KW-0863">Zinc-finger</keyword>
<feature type="compositionally biased region" description="Low complexity" evidence="7">
    <location>
        <begin position="449"/>
        <end position="461"/>
    </location>
</feature>
<dbReference type="SUPFAM" id="SSF52540">
    <property type="entry name" value="P-loop containing nucleoside triphosphate hydrolases"/>
    <property type="match status" value="3"/>
</dbReference>
<dbReference type="GO" id="GO:0005634">
    <property type="term" value="C:nucleus"/>
    <property type="evidence" value="ECO:0007669"/>
    <property type="project" value="TreeGrafter"/>
</dbReference>
<dbReference type="STRING" id="1764295.A0A5B8MTJ4"/>
<dbReference type="GO" id="GO:0006281">
    <property type="term" value="P:DNA repair"/>
    <property type="evidence" value="ECO:0007669"/>
    <property type="project" value="TreeGrafter"/>
</dbReference>
<dbReference type="Pfam" id="PF07496">
    <property type="entry name" value="zf-CW"/>
    <property type="match status" value="1"/>
</dbReference>
<dbReference type="InterPro" id="IPR014001">
    <property type="entry name" value="Helicase_ATP-bd"/>
</dbReference>
<dbReference type="PROSITE" id="PS51192">
    <property type="entry name" value="HELICASE_ATP_BIND_1"/>
    <property type="match status" value="1"/>
</dbReference>
<dbReference type="InterPro" id="IPR001650">
    <property type="entry name" value="Helicase_C-like"/>
</dbReference>
<evidence type="ECO:0000313" key="12">
    <source>
        <dbReference type="Proteomes" id="UP000316726"/>
    </source>
</evidence>
<dbReference type="InterPro" id="IPR050628">
    <property type="entry name" value="SNF2_RAD54_helicase_TF"/>
</dbReference>
<keyword evidence="12" id="KW-1185">Reference proteome</keyword>
<keyword evidence="5" id="KW-0862">Zinc</keyword>
<name>A0A5B8MTJ4_9CHLO</name>
<dbReference type="Pfam" id="PF00176">
    <property type="entry name" value="SNF2-rel_dom"/>
    <property type="match status" value="1"/>
</dbReference>
<keyword evidence="1" id="KW-0479">Metal-binding</keyword>
<feature type="region of interest" description="Disordered" evidence="7">
    <location>
        <begin position="449"/>
        <end position="479"/>
    </location>
</feature>
<keyword evidence="4" id="KW-0378">Hydrolase</keyword>
<evidence type="ECO:0000259" key="9">
    <source>
        <dbReference type="PROSITE" id="PS51192"/>
    </source>
</evidence>
<dbReference type="InterPro" id="IPR011124">
    <property type="entry name" value="Znf_CW"/>
</dbReference>
<protein>
    <recommendedName>
        <fullName evidence="13">F-box protein</fullName>
    </recommendedName>
</protein>
<evidence type="ECO:0008006" key="13">
    <source>
        <dbReference type="Google" id="ProtNLM"/>
    </source>
</evidence>